<feature type="transmembrane region" description="Helical" evidence="1">
    <location>
        <begin position="152"/>
        <end position="174"/>
    </location>
</feature>
<name>A0ABT7SJ81_9CELL</name>
<comment type="caution">
    <text evidence="2">The sequence shown here is derived from an EMBL/GenBank/DDBJ whole genome shotgun (WGS) entry which is preliminary data.</text>
</comment>
<evidence type="ECO:0000256" key="1">
    <source>
        <dbReference type="SAM" id="Phobius"/>
    </source>
</evidence>
<feature type="transmembrane region" description="Helical" evidence="1">
    <location>
        <begin position="43"/>
        <end position="63"/>
    </location>
</feature>
<protein>
    <submittedName>
        <fullName evidence="2">Uncharacterized protein</fullName>
    </submittedName>
</protein>
<dbReference type="RefSeq" id="WP_289456332.1">
    <property type="nucleotide sequence ID" value="NZ_JAUCGQ010000002.1"/>
</dbReference>
<keyword evidence="1" id="KW-0472">Membrane</keyword>
<sequence>MTRWLRAELVARHWSTALCLCAASIAIALLVRGATFVPLLAHRPVPAALGCPCLATLGGLYPLVRRFRSLAASLVREAREPQLIRIAVGVALTVLVTASAERISSVGGLWQLSALVPAGLVGLWLFNRLFWAPVLILSMAFYVLPDSSLQRLIGAGCSLAAVGAASAVSMLAAWRGADLTSTRQREDGAGRTRGNKRGHI</sequence>
<keyword evidence="3" id="KW-1185">Reference proteome</keyword>
<dbReference type="Proteomes" id="UP001529338">
    <property type="component" value="Unassembled WGS sequence"/>
</dbReference>
<proteinExistence type="predicted"/>
<keyword evidence="1" id="KW-1133">Transmembrane helix</keyword>
<feature type="transmembrane region" description="Helical" evidence="1">
    <location>
        <begin position="83"/>
        <end position="100"/>
    </location>
</feature>
<dbReference type="EMBL" id="JAUCGQ010000002">
    <property type="protein sequence ID" value="MDM7856242.1"/>
    <property type="molecule type" value="Genomic_DNA"/>
</dbReference>
<evidence type="ECO:0000313" key="3">
    <source>
        <dbReference type="Proteomes" id="UP001529338"/>
    </source>
</evidence>
<accession>A0ABT7SJ81</accession>
<feature type="transmembrane region" description="Helical" evidence="1">
    <location>
        <begin position="120"/>
        <end position="145"/>
    </location>
</feature>
<keyword evidence="1" id="KW-0812">Transmembrane</keyword>
<reference evidence="2 3" key="1">
    <citation type="submission" date="2023-06" db="EMBL/GenBank/DDBJ databases">
        <title>Cellulomonas sp. MW4 Whole genome sequence.</title>
        <authorList>
            <person name="Park S."/>
        </authorList>
    </citation>
    <scope>NUCLEOTIDE SEQUENCE [LARGE SCALE GENOMIC DNA]</scope>
    <source>
        <strain evidence="2 3">MW4</strain>
    </source>
</reference>
<organism evidence="2 3">
    <name type="scientific">Cellulomonas alba</name>
    <dbReference type="NCBI Taxonomy" id="3053467"/>
    <lineage>
        <taxon>Bacteria</taxon>
        <taxon>Bacillati</taxon>
        <taxon>Actinomycetota</taxon>
        <taxon>Actinomycetes</taxon>
        <taxon>Micrococcales</taxon>
        <taxon>Cellulomonadaceae</taxon>
        <taxon>Cellulomonas</taxon>
    </lineage>
</organism>
<gene>
    <name evidence="2" type="ORF">QRT04_14990</name>
</gene>
<evidence type="ECO:0000313" key="2">
    <source>
        <dbReference type="EMBL" id="MDM7856242.1"/>
    </source>
</evidence>